<dbReference type="PANTHER" id="PTHR43867">
    <property type="entry name" value="CELLULOSE SYNTHASE CATALYTIC SUBUNIT A [UDP-FORMING]"/>
    <property type="match status" value="1"/>
</dbReference>
<dbReference type="AlphaFoldDB" id="A0A502ECN0"/>
<dbReference type="InterPro" id="IPR050321">
    <property type="entry name" value="Glycosyltr_2/OpgH_subfam"/>
</dbReference>
<dbReference type="InterPro" id="IPR029044">
    <property type="entry name" value="Nucleotide-diphossugar_trans"/>
</dbReference>
<organism evidence="8 9">
    <name type="scientific">Mycolicibacterium hodleri</name>
    <dbReference type="NCBI Taxonomy" id="49897"/>
    <lineage>
        <taxon>Bacteria</taxon>
        <taxon>Bacillati</taxon>
        <taxon>Actinomycetota</taxon>
        <taxon>Actinomycetes</taxon>
        <taxon>Mycobacteriales</taxon>
        <taxon>Mycobacteriaceae</taxon>
        <taxon>Mycolicibacterium</taxon>
    </lineage>
</organism>
<accession>A0A502ECN0</accession>
<evidence type="ECO:0000313" key="9">
    <source>
        <dbReference type="Proteomes" id="UP000320095"/>
    </source>
</evidence>
<sequence length="534" mass="60191">MSHNITGEAPVPTTRAHHLVHGEHDRHIRTHHAAGAVLATMMLAVTALLLISDVRNFVVLVCCLFSAFAFFMSVSFLVTLMYAKRDGDRELDLALEAPDEHDRESIAVLIPARHETTVLAATLLNTAWTQRDHAEHQIFAVINDDDPETMRVAALAATIINTRMGTGATRHHIDAEINDAIRSDDSHLGDLIALVPGGPVQMLVYPLGDRPPNKPQQLNFAFWYLRSSFSIFTVLDAESLAAKGLLRAVDRAFYDNPDVEIIQGGIQLMDPVPDGPWWRRVHMSVTRWYSWHNLLEYTRWFSSQMRYQSDRGFMPLGGNTVFLRRELLSKTDAWPMSLTEDCELGVRATAIHGAKTLSFYDPVLTTREETPPSLRTLVKQRRRWNIGFIQSFMAGNWRALPTARQRLVALWILSMSIFQTISLAILPLTLLTIFWIKSPAPLAVALCVPTIPVILGMVLQMLYLHEYGKSFDRRVGWYVYVIFIVTFLLYQLVLSFAAVQALVWYLGGRLGWDKTEHTGDHLKGVSEPAVPMAA</sequence>
<evidence type="ECO:0000256" key="3">
    <source>
        <dbReference type="ARBA" id="ARBA00022679"/>
    </source>
</evidence>
<dbReference type="Proteomes" id="UP000320095">
    <property type="component" value="Unassembled WGS sequence"/>
</dbReference>
<dbReference type="Gene3D" id="3.90.550.10">
    <property type="entry name" value="Spore Coat Polysaccharide Biosynthesis Protein SpsA, Chain A"/>
    <property type="match status" value="1"/>
</dbReference>
<feature type="transmembrane region" description="Helical" evidence="7">
    <location>
        <begin position="33"/>
        <end position="51"/>
    </location>
</feature>
<keyword evidence="5 7" id="KW-1133">Transmembrane helix</keyword>
<comment type="subcellular location">
    <subcellularLocation>
        <location evidence="1">Membrane</location>
        <topology evidence="1">Multi-pass membrane protein</topology>
    </subcellularLocation>
</comment>
<name>A0A502ECN0_9MYCO</name>
<evidence type="ECO:0000256" key="1">
    <source>
        <dbReference type="ARBA" id="ARBA00004141"/>
    </source>
</evidence>
<protein>
    <submittedName>
        <fullName evidence="8">Glycosyltransferase family 2 protein</fullName>
    </submittedName>
</protein>
<proteinExistence type="predicted"/>
<feature type="transmembrane region" description="Helical" evidence="7">
    <location>
        <begin position="477"/>
        <end position="506"/>
    </location>
</feature>
<dbReference type="EMBL" id="RCZG01000004">
    <property type="protein sequence ID" value="TPG34246.1"/>
    <property type="molecule type" value="Genomic_DNA"/>
</dbReference>
<feature type="transmembrane region" description="Helical" evidence="7">
    <location>
        <begin position="408"/>
        <end position="436"/>
    </location>
</feature>
<reference evidence="8 9" key="1">
    <citation type="journal article" date="2019" name="Environ. Microbiol.">
        <title>Species interactions and distinct microbial communities in high Arctic permafrost affected cryosols are associated with the CH4 and CO2 gas fluxes.</title>
        <authorList>
            <person name="Altshuler I."/>
            <person name="Hamel J."/>
            <person name="Turney S."/>
            <person name="Magnuson E."/>
            <person name="Levesque R."/>
            <person name="Greer C."/>
            <person name="Whyte L.G."/>
        </authorList>
    </citation>
    <scope>NUCLEOTIDE SEQUENCE [LARGE SCALE GENOMIC DNA]</scope>
    <source>
        <strain evidence="8 9">S5.20</strain>
    </source>
</reference>
<gene>
    <name evidence="8" type="ORF">EAH80_11685</name>
</gene>
<keyword evidence="2" id="KW-0328">Glycosyltransferase</keyword>
<keyword evidence="3 8" id="KW-0808">Transferase</keyword>
<evidence type="ECO:0000256" key="2">
    <source>
        <dbReference type="ARBA" id="ARBA00022676"/>
    </source>
</evidence>
<dbReference type="GO" id="GO:0016757">
    <property type="term" value="F:glycosyltransferase activity"/>
    <property type="evidence" value="ECO:0007669"/>
    <property type="project" value="UniProtKB-KW"/>
</dbReference>
<dbReference type="Pfam" id="PF13641">
    <property type="entry name" value="Glyco_tranf_2_3"/>
    <property type="match status" value="1"/>
</dbReference>
<dbReference type="PANTHER" id="PTHR43867:SF2">
    <property type="entry name" value="CELLULOSE SYNTHASE CATALYTIC SUBUNIT A [UDP-FORMING]"/>
    <property type="match status" value="1"/>
</dbReference>
<keyword evidence="6 7" id="KW-0472">Membrane</keyword>
<evidence type="ECO:0000256" key="4">
    <source>
        <dbReference type="ARBA" id="ARBA00022692"/>
    </source>
</evidence>
<evidence type="ECO:0000313" key="8">
    <source>
        <dbReference type="EMBL" id="TPG34246.1"/>
    </source>
</evidence>
<feature type="transmembrane region" description="Helical" evidence="7">
    <location>
        <begin position="442"/>
        <end position="465"/>
    </location>
</feature>
<evidence type="ECO:0000256" key="5">
    <source>
        <dbReference type="ARBA" id="ARBA00022989"/>
    </source>
</evidence>
<comment type="caution">
    <text evidence="8">The sequence shown here is derived from an EMBL/GenBank/DDBJ whole genome shotgun (WGS) entry which is preliminary data.</text>
</comment>
<dbReference type="SUPFAM" id="SSF53448">
    <property type="entry name" value="Nucleotide-diphospho-sugar transferases"/>
    <property type="match status" value="1"/>
</dbReference>
<dbReference type="GO" id="GO:0016020">
    <property type="term" value="C:membrane"/>
    <property type="evidence" value="ECO:0007669"/>
    <property type="project" value="UniProtKB-SubCell"/>
</dbReference>
<evidence type="ECO:0000256" key="7">
    <source>
        <dbReference type="SAM" id="Phobius"/>
    </source>
</evidence>
<evidence type="ECO:0000256" key="6">
    <source>
        <dbReference type="ARBA" id="ARBA00023136"/>
    </source>
</evidence>
<keyword evidence="9" id="KW-1185">Reference proteome</keyword>
<keyword evidence="4 7" id="KW-0812">Transmembrane</keyword>
<feature type="transmembrane region" description="Helical" evidence="7">
    <location>
        <begin position="57"/>
        <end position="83"/>
    </location>
</feature>